<feature type="signal peptide" evidence="1">
    <location>
        <begin position="1"/>
        <end position="15"/>
    </location>
</feature>
<evidence type="ECO:0000313" key="3">
    <source>
        <dbReference type="Proteomes" id="UP000249218"/>
    </source>
</evidence>
<organism evidence="2 3">
    <name type="scientific">Helicoverpa armigera</name>
    <name type="common">Cotton bollworm</name>
    <name type="synonym">Heliothis armigera</name>
    <dbReference type="NCBI Taxonomy" id="29058"/>
    <lineage>
        <taxon>Eukaryota</taxon>
        <taxon>Metazoa</taxon>
        <taxon>Ecdysozoa</taxon>
        <taxon>Arthropoda</taxon>
        <taxon>Hexapoda</taxon>
        <taxon>Insecta</taxon>
        <taxon>Pterygota</taxon>
        <taxon>Neoptera</taxon>
        <taxon>Endopterygota</taxon>
        <taxon>Lepidoptera</taxon>
        <taxon>Glossata</taxon>
        <taxon>Ditrysia</taxon>
        <taxon>Noctuoidea</taxon>
        <taxon>Noctuidae</taxon>
        <taxon>Heliothinae</taxon>
        <taxon>Helicoverpa</taxon>
    </lineage>
</organism>
<gene>
    <name evidence="2" type="primary">HaOG202731</name>
    <name evidence="2" type="ORF">B5X24_HaOG202731</name>
</gene>
<dbReference type="Proteomes" id="UP000249218">
    <property type="component" value="Unassembled WGS sequence"/>
</dbReference>
<reference evidence="2 3" key="1">
    <citation type="journal article" date="2017" name="BMC Biol.">
        <title>Genomic innovations, transcriptional plasticity and gene loss underlying the evolution and divergence of two highly polyphagous and invasive Helicoverpa pest species.</title>
        <authorList>
            <person name="Pearce S.L."/>
            <person name="Clarke D.F."/>
            <person name="East P.D."/>
            <person name="Elfekih S."/>
            <person name="Gordon K.H."/>
            <person name="Jermiin L.S."/>
            <person name="McGaughran A."/>
            <person name="Oakeshott J.G."/>
            <person name="Papanikolaou A."/>
            <person name="Perera O.P."/>
            <person name="Rane R.V."/>
            <person name="Richards S."/>
            <person name="Tay W.T."/>
            <person name="Walsh T.K."/>
            <person name="Anderson A."/>
            <person name="Anderson C.J."/>
            <person name="Asgari S."/>
            <person name="Board P.G."/>
            <person name="Bretschneider A."/>
            <person name="Campbell P.M."/>
            <person name="Chertemps T."/>
            <person name="Christeller J.T."/>
            <person name="Coppin C.W."/>
            <person name="Downes S.J."/>
            <person name="Duan G."/>
            <person name="Farnsworth C.A."/>
            <person name="Good R.T."/>
            <person name="Han L.B."/>
            <person name="Han Y.C."/>
            <person name="Hatje K."/>
            <person name="Horne I."/>
            <person name="Huang Y.P."/>
            <person name="Hughes D.S."/>
            <person name="Jacquin-Joly E."/>
            <person name="James W."/>
            <person name="Jhangiani S."/>
            <person name="Kollmar M."/>
            <person name="Kuwar S.S."/>
            <person name="Li S."/>
            <person name="Liu N.Y."/>
            <person name="Maibeche M.T."/>
            <person name="Miller J.R."/>
            <person name="Montagne N."/>
            <person name="Perry T."/>
            <person name="Qu J."/>
            <person name="Song S.V."/>
            <person name="Sutton G.G."/>
            <person name="Vogel H."/>
            <person name="Walenz B.P."/>
            <person name="Xu W."/>
            <person name="Zhang H.J."/>
            <person name="Zou Z."/>
            <person name="Batterham P."/>
            <person name="Edwards O.R."/>
            <person name="Feyereisen R."/>
            <person name="Gibbs R.A."/>
            <person name="Heckel D.G."/>
            <person name="McGrath A."/>
            <person name="Robin C."/>
            <person name="Scherer S.E."/>
            <person name="Worley K.C."/>
            <person name="Wu Y.D."/>
        </authorList>
    </citation>
    <scope>NUCLEOTIDE SEQUENCE [LARGE SCALE GENOMIC DNA]</scope>
    <source>
        <strain evidence="2">Harm_GR_Male_#8</strain>
        <tissue evidence="2">Whole organism</tissue>
    </source>
</reference>
<name>A0A2W1BSD7_HELAM</name>
<dbReference type="AlphaFoldDB" id="A0A2W1BSD7"/>
<dbReference type="EMBL" id="KZ149915">
    <property type="protein sequence ID" value="PZC77989.1"/>
    <property type="molecule type" value="Genomic_DNA"/>
</dbReference>
<evidence type="ECO:0008006" key="4">
    <source>
        <dbReference type="Google" id="ProtNLM"/>
    </source>
</evidence>
<proteinExistence type="predicted"/>
<feature type="chain" id="PRO_5016113291" description="Secreted protein" evidence="1">
    <location>
        <begin position="16"/>
        <end position="73"/>
    </location>
</feature>
<sequence length="73" mass="8520">MLFLVSSLMTYLLHFKQNKINHSDKTGCQTSWLLTIHNDCKDVQMTAETYGLTCYPKHGPNNIRKCTNCRRKQ</sequence>
<accession>A0A2W1BSD7</accession>
<protein>
    <recommendedName>
        <fullName evidence="4">Secreted protein</fullName>
    </recommendedName>
</protein>
<keyword evidence="1" id="KW-0732">Signal</keyword>
<evidence type="ECO:0000313" key="2">
    <source>
        <dbReference type="EMBL" id="PZC77989.1"/>
    </source>
</evidence>
<keyword evidence="3" id="KW-1185">Reference proteome</keyword>
<evidence type="ECO:0000256" key="1">
    <source>
        <dbReference type="SAM" id="SignalP"/>
    </source>
</evidence>